<feature type="transmembrane region" description="Helical" evidence="1">
    <location>
        <begin position="61"/>
        <end position="84"/>
    </location>
</feature>
<feature type="transmembrane region" description="Helical" evidence="1">
    <location>
        <begin position="104"/>
        <end position="122"/>
    </location>
</feature>
<proteinExistence type="predicted"/>
<dbReference type="Proteomes" id="UP000275348">
    <property type="component" value="Unassembled WGS sequence"/>
</dbReference>
<protein>
    <submittedName>
        <fullName evidence="2">DUF2798 domain-containing protein</fullName>
    </submittedName>
</protein>
<evidence type="ECO:0000313" key="3">
    <source>
        <dbReference type="Proteomes" id="UP000275348"/>
    </source>
</evidence>
<name>A0A3L9MHC2_9FLAO</name>
<dbReference type="AlphaFoldDB" id="A0A3L9MHC2"/>
<feature type="transmembrane region" description="Helical" evidence="1">
    <location>
        <begin position="20"/>
        <end position="40"/>
    </location>
</feature>
<accession>A0A3L9MHC2</accession>
<dbReference type="Pfam" id="PF11391">
    <property type="entry name" value="DUF2798"/>
    <property type="match status" value="1"/>
</dbReference>
<reference evidence="2 3" key="1">
    <citation type="submission" date="2018-10" db="EMBL/GenBank/DDBJ databases">
        <authorList>
            <person name="Chen X."/>
        </authorList>
    </citation>
    <scope>NUCLEOTIDE SEQUENCE [LARGE SCALE GENOMIC DNA]</scope>
    <source>
        <strain evidence="2 3">YIM 102668</strain>
    </source>
</reference>
<dbReference type="OrthoDB" id="360384at2"/>
<keyword evidence="1" id="KW-1133">Transmembrane helix</keyword>
<sequence length="132" mass="15139">MTTYNVMKHEGFTFEALQKAWLIFPITYIIAMIVEWFFVGKTAIALIHKFVKEEDPLPKKILISALCFVTQMVLIMSTICSLLFTEFNSDWVMNWLASIPKNFAMAYPLQVIIAGPLVGITFRKLFPVDTII</sequence>
<organism evidence="2 3">
    <name type="scientific">Faecalibacter macacae</name>
    <dbReference type="NCBI Taxonomy" id="1859289"/>
    <lineage>
        <taxon>Bacteria</taxon>
        <taxon>Pseudomonadati</taxon>
        <taxon>Bacteroidota</taxon>
        <taxon>Flavobacteriia</taxon>
        <taxon>Flavobacteriales</taxon>
        <taxon>Weeksellaceae</taxon>
        <taxon>Faecalibacter</taxon>
    </lineage>
</organism>
<comment type="caution">
    <text evidence="2">The sequence shown here is derived from an EMBL/GenBank/DDBJ whole genome shotgun (WGS) entry which is preliminary data.</text>
</comment>
<evidence type="ECO:0000313" key="2">
    <source>
        <dbReference type="EMBL" id="RLZ12248.1"/>
    </source>
</evidence>
<keyword evidence="1" id="KW-0472">Membrane</keyword>
<dbReference type="EMBL" id="RDOJ01000002">
    <property type="protein sequence ID" value="RLZ12248.1"/>
    <property type="molecule type" value="Genomic_DNA"/>
</dbReference>
<evidence type="ECO:0000256" key="1">
    <source>
        <dbReference type="SAM" id="Phobius"/>
    </source>
</evidence>
<gene>
    <name evidence="2" type="ORF">EAH69_01635</name>
</gene>
<keyword evidence="1" id="KW-0812">Transmembrane</keyword>
<keyword evidence="3" id="KW-1185">Reference proteome</keyword>
<dbReference type="InterPro" id="IPR021529">
    <property type="entry name" value="DUF2798"/>
</dbReference>